<feature type="region of interest" description="Disordered" evidence="7">
    <location>
        <begin position="36"/>
        <end position="58"/>
    </location>
</feature>
<dbReference type="PANTHER" id="PTHR30290">
    <property type="entry name" value="PERIPLASMIC BINDING COMPONENT OF ABC TRANSPORTER"/>
    <property type="match status" value="1"/>
</dbReference>
<protein>
    <recommendedName>
        <fullName evidence="8">Solute-binding protein family 5 domain-containing protein</fullName>
    </recommendedName>
</protein>
<keyword evidence="6" id="KW-0653">Protein transport</keyword>
<comment type="caution">
    <text evidence="9">The sequence shown here is derived from an EMBL/GenBank/DDBJ whole genome shotgun (WGS) entry which is preliminary data.</text>
</comment>
<comment type="similarity">
    <text evidence="2">Belongs to the bacterial solute-binding protein 5 family.</text>
</comment>
<dbReference type="Proteomes" id="UP000583387">
    <property type="component" value="Unassembled WGS sequence"/>
</dbReference>
<comment type="subcellular location">
    <subcellularLocation>
        <location evidence="1">Cell envelope</location>
    </subcellularLocation>
</comment>
<evidence type="ECO:0000256" key="5">
    <source>
        <dbReference type="ARBA" id="ARBA00022856"/>
    </source>
</evidence>
<feature type="domain" description="Solute-binding protein family 5" evidence="8">
    <location>
        <begin position="123"/>
        <end position="495"/>
    </location>
</feature>
<gene>
    <name evidence="9" type="ORF">PSEWESI4_02688</name>
</gene>
<dbReference type="Pfam" id="PF00496">
    <property type="entry name" value="SBP_bac_5"/>
    <property type="match status" value="1"/>
</dbReference>
<evidence type="ECO:0000313" key="10">
    <source>
        <dbReference type="Proteomes" id="UP000583387"/>
    </source>
</evidence>
<dbReference type="Gene3D" id="3.10.105.10">
    <property type="entry name" value="Dipeptide-binding Protein, Domain 3"/>
    <property type="match status" value="1"/>
</dbReference>
<keyword evidence="5" id="KW-0571">Peptide transport</keyword>
<dbReference type="PIRSF" id="PIRSF002741">
    <property type="entry name" value="MppA"/>
    <property type="match status" value="1"/>
</dbReference>
<dbReference type="GO" id="GO:1904680">
    <property type="term" value="F:peptide transmembrane transporter activity"/>
    <property type="evidence" value="ECO:0007669"/>
    <property type="project" value="TreeGrafter"/>
</dbReference>
<evidence type="ECO:0000259" key="8">
    <source>
        <dbReference type="Pfam" id="PF00496"/>
    </source>
</evidence>
<evidence type="ECO:0000256" key="1">
    <source>
        <dbReference type="ARBA" id="ARBA00004196"/>
    </source>
</evidence>
<proteinExistence type="inferred from homology"/>
<name>A0A7U7EPK6_9GAMM</name>
<dbReference type="GO" id="GO:0015031">
    <property type="term" value="P:protein transport"/>
    <property type="evidence" value="ECO:0007669"/>
    <property type="project" value="UniProtKB-KW"/>
</dbReference>
<dbReference type="GO" id="GO:0043190">
    <property type="term" value="C:ATP-binding cassette (ABC) transporter complex"/>
    <property type="evidence" value="ECO:0007669"/>
    <property type="project" value="InterPro"/>
</dbReference>
<dbReference type="PANTHER" id="PTHR30290:SF10">
    <property type="entry name" value="PERIPLASMIC OLIGOPEPTIDE-BINDING PROTEIN-RELATED"/>
    <property type="match status" value="1"/>
</dbReference>
<organism evidence="9 10">
    <name type="scientific">Zestomonas carbonaria</name>
    <dbReference type="NCBI Taxonomy" id="2762745"/>
    <lineage>
        <taxon>Bacteria</taxon>
        <taxon>Pseudomonadati</taxon>
        <taxon>Pseudomonadota</taxon>
        <taxon>Gammaproteobacteria</taxon>
        <taxon>Pseudomonadales</taxon>
        <taxon>Pseudomonadaceae</taxon>
        <taxon>Zestomonas</taxon>
    </lineage>
</organism>
<dbReference type="InterPro" id="IPR000914">
    <property type="entry name" value="SBP_5_dom"/>
</dbReference>
<evidence type="ECO:0000256" key="7">
    <source>
        <dbReference type="SAM" id="MobiDB-lite"/>
    </source>
</evidence>
<dbReference type="EMBL" id="CAJFCI010000054">
    <property type="protein sequence ID" value="CAD5108403.1"/>
    <property type="molecule type" value="Genomic_DNA"/>
</dbReference>
<evidence type="ECO:0000313" key="9">
    <source>
        <dbReference type="EMBL" id="CAD5108403.1"/>
    </source>
</evidence>
<dbReference type="RefSeq" id="WP_187671722.1">
    <property type="nucleotide sequence ID" value="NZ_CAJFCI010000054.1"/>
</dbReference>
<keyword evidence="3" id="KW-0813">Transport</keyword>
<accession>A0A7U7EPK6</accession>
<evidence type="ECO:0000256" key="4">
    <source>
        <dbReference type="ARBA" id="ARBA00022729"/>
    </source>
</evidence>
<dbReference type="InterPro" id="IPR030678">
    <property type="entry name" value="Peptide/Ni-bd"/>
</dbReference>
<dbReference type="AlphaFoldDB" id="A0A7U7EPK6"/>
<keyword evidence="10" id="KW-1185">Reference proteome</keyword>
<evidence type="ECO:0000256" key="2">
    <source>
        <dbReference type="ARBA" id="ARBA00005695"/>
    </source>
</evidence>
<dbReference type="GO" id="GO:0015833">
    <property type="term" value="P:peptide transport"/>
    <property type="evidence" value="ECO:0007669"/>
    <property type="project" value="UniProtKB-KW"/>
</dbReference>
<dbReference type="CDD" id="cd08492">
    <property type="entry name" value="PBP2_NikA_DppA_OppA_like_15"/>
    <property type="match status" value="1"/>
</dbReference>
<dbReference type="PROSITE" id="PS51257">
    <property type="entry name" value="PROKAR_LIPOPROTEIN"/>
    <property type="match status" value="1"/>
</dbReference>
<sequence>MQRIENGVRGGTGTGERRRWLGVVLGTLFSLAGCSPAEDPPASSGASPTNAARGDGQLADGRLSYSTTDYHEQERGKPGGTLRASVTLDTGTFDVHSIAHGNVQWLGRIIYDGLVYQDEQGGISPWLAKSWEISEDGKTYTFHLRDDVTFSDGEKFNAEAVLVNLEHMRDPATKSPLAAAYIAPYVEGKVLDEYTFQATLREPYSPFLDVLAQSWLSMISPRQIKEDPRSIAERPIGSGPFVLESYTREQGATFVRREDYAWAPPVIRHQGPAYLERIELTFVPEAMIRYSSLLSGQHDFTLDAPTQNAVTIRGNPDLVLRSRIRKGNPFRSLTFNTERFPFDDVRVRKALTRAVDRDGLAWITGFGEYQPKSDFLAANTRFYDPSFKDALGYDVDAANRLLDEAGWTARDAEGYRVRDGKRLAARLLMSENPAFPGSVAVAIQSDARKVGFDIDLEVLPLAQVTDRRYAGDYQVLGGGYWHTNTPDGLFILYHSDSITTDKLIGQNSSRLRDAELDDLLARARRSTDAEELRTLYGQAQRRLTELVPASPSYESHHIVAYHRYVKGVVFDTSHNTPFFTSVWLDKEQP</sequence>
<evidence type="ECO:0000256" key="3">
    <source>
        <dbReference type="ARBA" id="ARBA00022448"/>
    </source>
</evidence>
<keyword evidence="4" id="KW-0732">Signal</keyword>
<dbReference type="SUPFAM" id="SSF53850">
    <property type="entry name" value="Periplasmic binding protein-like II"/>
    <property type="match status" value="1"/>
</dbReference>
<dbReference type="Gene3D" id="3.40.190.10">
    <property type="entry name" value="Periplasmic binding protein-like II"/>
    <property type="match status" value="1"/>
</dbReference>
<evidence type="ECO:0000256" key="6">
    <source>
        <dbReference type="ARBA" id="ARBA00022927"/>
    </source>
</evidence>
<dbReference type="GO" id="GO:0030288">
    <property type="term" value="C:outer membrane-bounded periplasmic space"/>
    <property type="evidence" value="ECO:0007669"/>
    <property type="project" value="UniProtKB-ARBA"/>
</dbReference>
<reference evidence="9 10" key="1">
    <citation type="submission" date="2020-08" db="EMBL/GenBank/DDBJ databases">
        <authorList>
            <person name="Criscuolo A."/>
        </authorList>
    </citation>
    <scope>NUCLEOTIDE SEQUENCE [LARGE SCALE GENOMIC DNA]</scope>
    <source>
        <strain evidence="9">CIP111764</strain>
    </source>
</reference>
<dbReference type="InterPro" id="IPR039424">
    <property type="entry name" value="SBP_5"/>
</dbReference>